<dbReference type="PANTHER" id="PTHR47327">
    <property type="entry name" value="FI18240P1-RELATED"/>
    <property type="match status" value="1"/>
</dbReference>
<accession>A0A0N4Z938</accession>
<feature type="transmembrane region" description="Helical" evidence="1">
    <location>
        <begin position="605"/>
        <end position="628"/>
    </location>
</feature>
<evidence type="ECO:0000313" key="5">
    <source>
        <dbReference type="Proteomes" id="UP000038045"/>
    </source>
</evidence>
<evidence type="ECO:0000313" key="6">
    <source>
        <dbReference type="WBParaSite" id="PTRK_0000382900.1"/>
    </source>
</evidence>
<dbReference type="Gene3D" id="3.50.4.10">
    <property type="entry name" value="Hepatocyte Growth Factor"/>
    <property type="match status" value="2"/>
</dbReference>
<protein>
    <submittedName>
        <fullName evidence="6">Apple domain-containing protein</fullName>
    </submittedName>
</protein>
<dbReference type="STRING" id="131310.A0A0N4Z938"/>
<proteinExistence type="predicted"/>
<reference evidence="6" key="1">
    <citation type="submission" date="2017-02" db="UniProtKB">
        <authorList>
            <consortium name="WormBaseParasite"/>
        </authorList>
    </citation>
    <scope>IDENTIFICATION</scope>
</reference>
<evidence type="ECO:0000256" key="2">
    <source>
        <dbReference type="SAM" id="SignalP"/>
    </source>
</evidence>
<feature type="domain" description="Apple" evidence="3">
    <location>
        <begin position="211"/>
        <end position="289"/>
    </location>
</feature>
<keyword evidence="1" id="KW-0472">Membrane</keyword>
<dbReference type="PROSITE" id="PS51034">
    <property type="entry name" value="ZP_2"/>
    <property type="match status" value="1"/>
</dbReference>
<dbReference type="SUPFAM" id="SSF57414">
    <property type="entry name" value="Hairpin loop containing domain-like"/>
    <property type="match status" value="2"/>
</dbReference>
<dbReference type="SMART" id="SM00473">
    <property type="entry name" value="PAN_AP"/>
    <property type="match status" value="3"/>
</dbReference>
<dbReference type="InterPro" id="IPR052774">
    <property type="entry name" value="Celegans_DevNeuronal_Protein"/>
</dbReference>
<feature type="chain" id="PRO_5005891305" evidence="2">
    <location>
        <begin position="21"/>
        <end position="656"/>
    </location>
</feature>
<evidence type="ECO:0000259" key="4">
    <source>
        <dbReference type="PROSITE" id="PS51034"/>
    </source>
</evidence>
<keyword evidence="1" id="KW-0812">Transmembrane</keyword>
<dbReference type="PROSITE" id="PS50948">
    <property type="entry name" value="PAN"/>
    <property type="match status" value="2"/>
</dbReference>
<feature type="signal peptide" evidence="2">
    <location>
        <begin position="1"/>
        <end position="20"/>
    </location>
</feature>
<dbReference type="InterPro" id="IPR001507">
    <property type="entry name" value="ZP_dom"/>
</dbReference>
<name>A0A0N4Z938_PARTI</name>
<evidence type="ECO:0000256" key="1">
    <source>
        <dbReference type="SAM" id="Phobius"/>
    </source>
</evidence>
<feature type="domain" description="Apple" evidence="3">
    <location>
        <begin position="116"/>
        <end position="201"/>
    </location>
</feature>
<organism evidence="5 6">
    <name type="scientific">Parastrongyloides trichosuri</name>
    <name type="common">Possum-specific nematode worm</name>
    <dbReference type="NCBI Taxonomy" id="131310"/>
    <lineage>
        <taxon>Eukaryota</taxon>
        <taxon>Metazoa</taxon>
        <taxon>Ecdysozoa</taxon>
        <taxon>Nematoda</taxon>
        <taxon>Chromadorea</taxon>
        <taxon>Rhabditida</taxon>
        <taxon>Tylenchina</taxon>
        <taxon>Panagrolaimomorpha</taxon>
        <taxon>Strongyloidoidea</taxon>
        <taxon>Strongyloididae</taxon>
        <taxon>Parastrongyloides</taxon>
    </lineage>
</organism>
<keyword evidence="5" id="KW-1185">Reference proteome</keyword>
<dbReference type="InterPro" id="IPR003609">
    <property type="entry name" value="Pan_app"/>
</dbReference>
<evidence type="ECO:0000259" key="3">
    <source>
        <dbReference type="PROSITE" id="PS50948"/>
    </source>
</evidence>
<dbReference type="AlphaFoldDB" id="A0A0N4Z938"/>
<keyword evidence="1" id="KW-1133">Transmembrane helix</keyword>
<keyword evidence="2" id="KW-0732">Signal</keyword>
<dbReference type="WBParaSite" id="PTRK_0000382900.1">
    <property type="protein sequence ID" value="PTRK_0000382900.1"/>
    <property type="gene ID" value="PTRK_0000382900"/>
</dbReference>
<dbReference type="GO" id="GO:0009653">
    <property type="term" value="P:anatomical structure morphogenesis"/>
    <property type="evidence" value="ECO:0007669"/>
    <property type="project" value="TreeGrafter"/>
</dbReference>
<feature type="domain" description="ZP" evidence="4">
    <location>
        <begin position="298"/>
        <end position="555"/>
    </location>
</feature>
<dbReference type="PANTHER" id="PTHR47327:SF17">
    <property type="entry name" value="CUTICLIN-LIKE"/>
    <property type="match status" value="1"/>
</dbReference>
<dbReference type="Pfam" id="PF00024">
    <property type="entry name" value="PAN_1"/>
    <property type="match status" value="3"/>
</dbReference>
<sequence>MFGLLKVFCLIIFLTISLDGQNYDKVFILSQASLVRGDIIEYFLTNNLNECLIKCKNNINCYGINFAHSMNQDTVCILMSKEGNVKGNDDYLPVESSVIYSGVSYFTKHLNESSKCDNMGWRYKKINNFDVRRKSLILQAESTFSLEDCLNLCDNNFLCLSVSYNSISFMCKLLTINFQTVEMSKNSFITNDDWTIYEKNCPKKNNQKKSCIFQQYHNTWIGEKFIVKLLNIESVTSCEKHCLSTKSFECHSYSYDKKNKYCYLSDQLIKTINENIVKSPSNDIISGEMTNCINFNLQCTSNGVIINYESSQLFTGNISLQNSTYRKMRECNRKIEEKYYFSTFYSYNNCGFVKNVNNNGLEYKNKFIVKEGLTNFITIRDKLLSIQCTFKDTLFKNINNDISVGTELVIDDKNNSDVKKIKLPQSVRQIFILSIQNLDGNIIDDFKNYDNISIVIEGEEPFEVKDLKIKQLNGSDVIPISDEFGNIIYDKGQIKVTSWNKNDKYKLMYTIYNINLSNFNFNNEIVVEGLILKCNDKKCKNFRLRRNSIEMTSSMISQRNINLEQEIYYIRNNGKIFMLKSILNQTTTIQPSVPSAVLYQKTINIIYLLFALFTFLFIITGCLILKIWKYGRNIFFMYQRQVDDKDKELEGEDVNK</sequence>
<dbReference type="Proteomes" id="UP000038045">
    <property type="component" value="Unplaced"/>
</dbReference>